<keyword evidence="7" id="KW-1185">Reference proteome</keyword>
<feature type="signal peptide" evidence="5">
    <location>
        <begin position="1"/>
        <end position="29"/>
    </location>
</feature>
<proteinExistence type="inferred from homology"/>
<reference evidence="6 7" key="1">
    <citation type="submission" date="2019-07" db="EMBL/GenBank/DDBJ databases">
        <authorList>
            <person name="Park M."/>
        </authorList>
    </citation>
    <scope>NUCLEOTIDE SEQUENCE [LARGE SCALE GENOMIC DNA]</scope>
    <source>
        <strain evidence="6 7">KCTC32445</strain>
    </source>
</reference>
<dbReference type="CDD" id="cd02968">
    <property type="entry name" value="SCO"/>
    <property type="match status" value="1"/>
</dbReference>
<evidence type="ECO:0000256" key="2">
    <source>
        <dbReference type="ARBA" id="ARBA00023008"/>
    </source>
</evidence>
<dbReference type="AlphaFoldDB" id="A0A553WC84"/>
<dbReference type="FunFam" id="3.40.30.10:FF:000013">
    <property type="entry name" value="Blast:Protein SCO1 homolog, mitochondrial"/>
    <property type="match status" value="1"/>
</dbReference>
<dbReference type="Gene3D" id="3.40.30.10">
    <property type="entry name" value="Glutaredoxin"/>
    <property type="match status" value="1"/>
</dbReference>
<feature type="binding site" evidence="3">
    <location>
        <position position="80"/>
    </location>
    <ligand>
        <name>Cu cation</name>
        <dbReference type="ChEBI" id="CHEBI:23378"/>
    </ligand>
</feature>
<feature type="disulfide bond" description="Redox-active" evidence="4">
    <location>
        <begin position="80"/>
        <end position="84"/>
    </location>
</feature>
<evidence type="ECO:0000256" key="3">
    <source>
        <dbReference type="PIRSR" id="PIRSR603782-1"/>
    </source>
</evidence>
<evidence type="ECO:0000313" key="7">
    <source>
        <dbReference type="Proteomes" id="UP000320160"/>
    </source>
</evidence>
<evidence type="ECO:0000256" key="5">
    <source>
        <dbReference type="SAM" id="SignalP"/>
    </source>
</evidence>
<dbReference type="EMBL" id="VKKU01000002">
    <property type="protein sequence ID" value="TSB02301.1"/>
    <property type="molecule type" value="Genomic_DNA"/>
</dbReference>
<gene>
    <name evidence="6" type="ORF">FOM92_14470</name>
</gene>
<accession>A0A553WC84</accession>
<organism evidence="6 7">
    <name type="scientific">Sphingorhabdus contaminans</name>
    <dbReference type="NCBI Taxonomy" id="1343899"/>
    <lineage>
        <taxon>Bacteria</taxon>
        <taxon>Pseudomonadati</taxon>
        <taxon>Pseudomonadota</taxon>
        <taxon>Alphaproteobacteria</taxon>
        <taxon>Sphingomonadales</taxon>
        <taxon>Sphingomonadaceae</taxon>
        <taxon>Sphingorhabdus</taxon>
    </lineage>
</organism>
<keyword evidence="3" id="KW-0479">Metal-binding</keyword>
<protein>
    <submittedName>
        <fullName evidence="6">SCO family protein</fullName>
    </submittedName>
</protein>
<sequence length="216" mass="23317">MSGPAMNKNHRLALSVALSSLLLVTSACNQGPTQPSLADAPLAGAAIGGDFTLTDQNGKKRTWKEFDGQYRIVYFGYTNCPDICTPDMQNLMAGLKAFEKSKPELAAKIQPLFITVDPKRDTAEVLKQFVGAFHSRALGLTGTDAEIADAAKKFAIYSSRVEGSSPENYLMSHSQTPYLMGPDGKPIAILPADQPKTDANEGAPKLVEAELEKWVR</sequence>
<dbReference type="SUPFAM" id="SSF52833">
    <property type="entry name" value="Thioredoxin-like"/>
    <property type="match status" value="1"/>
</dbReference>
<feature type="chain" id="PRO_5022199409" evidence="5">
    <location>
        <begin position="30"/>
        <end position="216"/>
    </location>
</feature>
<dbReference type="PANTHER" id="PTHR12151:SF25">
    <property type="entry name" value="LINALOOL DEHYDRATASE_ISOMERASE DOMAIN-CONTAINING PROTEIN"/>
    <property type="match status" value="1"/>
</dbReference>
<keyword evidence="2 3" id="KW-0186">Copper</keyword>
<name>A0A553WC84_9SPHN</name>
<evidence type="ECO:0000313" key="6">
    <source>
        <dbReference type="EMBL" id="TSB02301.1"/>
    </source>
</evidence>
<dbReference type="PANTHER" id="PTHR12151">
    <property type="entry name" value="ELECTRON TRANSPORT PROTIN SCO1/SENC FAMILY MEMBER"/>
    <property type="match status" value="1"/>
</dbReference>
<evidence type="ECO:0000256" key="4">
    <source>
        <dbReference type="PIRSR" id="PIRSR603782-2"/>
    </source>
</evidence>
<keyword evidence="5" id="KW-0732">Signal</keyword>
<dbReference type="InterPro" id="IPR003782">
    <property type="entry name" value="SCO1/SenC"/>
</dbReference>
<dbReference type="Pfam" id="PF02630">
    <property type="entry name" value="SCO1-SenC"/>
    <property type="match status" value="1"/>
</dbReference>
<keyword evidence="4" id="KW-1015">Disulfide bond</keyword>
<feature type="binding site" evidence="3">
    <location>
        <position position="84"/>
    </location>
    <ligand>
        <name>Cu cation</name>
        <dbReference type="ChEBI" id="CHEBI:23378"/>
    </ligand>
</feature>
<comment type="similarity">
    <text evidence="1">Belongs to the SCO1/2 family.</text>
</comment>
<dbReference type="InterPro" id="IPR036249">
    <property type="entry name" value="Thioredoxin-like_sf"/>
</dbReference>
<dbReference type="GO" id="GO:0046872">
    <property type="term" value="F:metal ion binding"/>
    <property type="evidence" value="ECO:0007669"/>
    <property type="project" value="UniProtKB-KW"/>
</dbReference>
<dbReference type="Proteomes" id="UP000320160">
    <property type="component" value="Unassembled WGS sequence"/>
</dbReference>
<dbReference type="OrthoDB" id="9790194at2"/>
<comment type="caution">
    <text evidence="6">The sequence shown here is derived from an EMBL/GenBank/DDBJ whole genome shotgun (WGS) entry which is preliminary data.</text>
</comment>
<evidence type="ECO:0000256" key="1">
    <source>
        <dbReference type="ARBA" id="ARBA00010996"/>
    </source>
</evidence>
<feature type="binding site" evidence="3">
    <location>
        <position position="173"/>
    </location>
    <ligand>
        <name>Cu cation</name>
        <dbReference type="ChEBI" id="CHEBI:23378"/>
    </ligand>
</feature>